<keyword evidence="2" id="KW-1185">Reference proteome</keyword>
<protein>
    <recommendedName>
        <fullName evidence="3">Per a allergen</fullName>
    </recommendedName>
</protein>
<comment type="caution">
    <text evidence="1">The sequence shown here is derived from an EMBL/GenBank/DDBJ whole genome shotgun (WGS) entry which is preliminary data.</text>
</comment>
<evidence type="ECO:0008006" key="3">
    <source>
        <dbReference type="Google" id="ProtNLM"/>
    </source>
</evidence>
<sequence>MKGLCEGGNEPPGSLKATIGVAQSVKALACRSEVAFGRGFDYPAWADYLVEFFPRFSPIVSVDGIDGKQMVFGEMRQDSFRLPEIITVQNLGKLNQIGPKAHARRRGVRAVASWSKASRLGLTLRNARWFESSWGKKFSHEISASVWDRCPPSIVMHLGSYDR</sequence>
<evidence type="ECO:0000313" key="2">
    <source>
        <dbReference type="Proteomes" id="UP001148838"/>
    </source>
</evidence>
<evidence type="ECO:0000313" key="1">
    <source>
        <dbReference type="EMBL" id="KAJ4448524.1"/>
    </source>
</evidence>
<gene>
    <name evidence="1" type="ORF">ANN_10542</name>
</gene>
<name>A0ABQ8TPA6_PERAM</name>
<dbReference type="EMBL" id="JAJSOF020000005">
    <property type="protein sequence ID" value="KAJ4448524.1"/>
    <property type="molecule type" value="Genomic_DNA"/>
</dbReference>
<organism evidence="1 2">
    <name type="scientific">Periplaneta americana</name>
    <name type="common">American cockroach</name>
    <name type="synonym">Blatta americana</name>
    <dbReference type="NCBI Taxonomy" id="6978"/>
    <lineage>
        <taxon>Eukaryota</taxon>
        <taxon>Metazoa</taxon>
        <taxon>Ecdysozoa</taxon>
        <taxon>Arthropoda</taxon>
        <taxon>Hexapoda</taxon>
        <taxon>Insecta</taxon>
        <taxon>Pterygota</taxon>
        <taxon>Neoptera</taxon>
        <taxon>Polyneoptera</taxon>
        <taxon>Dictyoptera</taxon>
        <taxon>Blattodea</taxon>
        <taxon>Blattoidea</taxon>
        <taxon>Blattidae</taxon>
        <taxon>Blattinae</taxon>
        <taxon>Periplaneta</taxon>
    </lineage>
</organism>
<proteinExistence type="predicted"/>
<reference evidence="1 2" key="1">
    <citation type="journal article" date="2022" name="Allergy">
        <title>Genome assembly and annotation of Periplaneta americana reveal a comprehensive cockroach allergen profile.</title>
        <authorList>
            <person name="Wang L."/>
            <person name="Xiong Q."/>
            <person name="Saelim N."/>
            <person name="Wang L."/>
            <person name="Nong W."/>
            <person name="Wan A.T."/>
            <person name="Shi M."/>
            <person name="Liu X."/>
            <person name="Cao Q."/>
            <person name="Hui J.H.L."/>
            <person name="Sookrung N."/>
            <person name="Leung T.F."/>
            <person name="Tungtrongchitr A."/>
            <person name="Tsui S.K.W."/>
        </authorList>
    </citation>
    <scope>NUCLEOTIDE SEQUENCE [LARGE SCALE GENOMIC DNA]</scope>
    <source>
        <strain evidence="1">PWHHKU_190912</strain>
    </source>
</reference>
<dbReference type="Proteomes" id="UP001148838">
    <property type="component" value="Unassembled WGS sequence"/>
</dbReference>
<accession>A0ABQ8TPA6</accession>